<dbReference type="OrthoDB" id="2363873at2759"/>
<dbReference type="Pfam" id="PF03403">
    <property type="entry name" value="PAF-AH_p_II"/>
    <property type="match status" value="1"/>
</dbReference>
<evidence type="ECO:0000313" key="6">
    <source>
        <dbReference type="EMBL" id="KAF2209295.1"/>
    </source>
</evidence>
<protein>
    <recommendedName>
        <fullName evidence="1">1-alkyl-2-acetylglycerophosphocholine esterase</fullName>
        <ecNumber evidence="1">3.1.1.47</ecNumber>
    </recommendedName>
</protein>
<evidence type="ECO:0000256" key="3">
    <source>
        <dbReference type="ARBA" id="ARBA00022963"/>
    </source>
</evidence>
<feature type="region of interest" description="Disordered" evidence="5">
    <location>
        <begin position="386"/>
        <end position="432"/>
    </location>
</feature>
<gene>
    <name evidence="6" type="ORF">CERZMDRAFT_100499</name>
</gene>
<keyword evidence="7" id="KW-1185">Reference proteome</keyword>
<dbReference type="AlphaFoldDB" id="A0A6A6F5V2"/>
<feature type="compositionally biased region" description="Basic and acidic residues" evidence="5">
    <location>
        <begin position="412"/>
        <end position="425"/>
    </location>
</feature>
<proteinExistence type="predicted"/>
<dbReference type="EMBL" id="ML992687">
    <property type="protein sequence ID" value="KAF2209295.1"/>
    <property type="molecule type" value="Genomic_DNA"/>
</dbReference>
<dbReference type="Proteomes" id="UP000799539">
    <property type="component" value="Unassembled WGS sequence"/>
</dbReference>
<evidence type="ECO:0000256" key="2">
    <source>
        <dbReference type="ARBA" id="ARBA00022801"/>
    </source>
</evidence>
<evidence type="ECO:0000256" key="4">
    <source>
        <dbReference type="ARBA" id="ARBA00023098"/>
    </source>
</evidence>
<dbReference type="InterPro" id="IPR029058">
    <property type="entry name" value="AB_hydrolase_fold"/>
</dbReference>
<sequence length="432" mass="49319">MSTVLPPDHPRLGAEQASRPPRAKRAKWRAPRGLRDSSWVPSKTLPLYTGPYPVGTMEIDLPAAKPQAFSQITRHMRHILQLETVLMTIYYPAHYRLGGEAAQDEQQVLQGVMNNPLDTSPNNESGVDTELRDSQKDLRLAEIEEAIGVLRDMVAGNGSVIAQRNLRFKGQKGGSAHGLRTIDWSRWKGRARVDHVTVAGHSFGGATVVDILRRRERFHYVSQGIVYDIWGAGTRLTDDTRPNDRISAPLLAINSEAFTYWRRNFELVESLLGDRKRAVAILLYRNVCSLFLKMTANPRRALDLNINASLEFLNDVLPKDMAMVNRALDDERLLEHPLNPLERIPTELLHKPKDEKWLAARLRIPHEWLYRLSPKLFRYLRRAEEQRQGKEPEPGDEVWLQHRPTTHHGKRREVSGAHQTVERATEAGVNRM</sequence>
<reference evidence="6" key="1">
    <citation type="journal article" date="2020" name="Stud. Mycol.">
        <title>101 Dothideomycetes genomes: a test case for predicting lifestyles and emergence of pathogens.</title>
        <authorList>
            <person name="Haridas S."/>
            <person name="Albert R."/>
            <person name="Binder M."/>
            <person name="Bloem J."/>
            <person name="Labutti K."/>
            <person name="Salamov A."/>
            <person name="Andreopoulos B."/>
            <person name="Baker S."/>
            <person name="Barry K."/>
            <person name="Bills G."/>
            <person name="Bluhm B."/>
            <person name="Cannon C."/>
            <person name="Castanera R."/>
            <person name="Culley D."/>
            <person name="Daum C."/>
            <person name="Ezra D."/>
            <person name="Gonzalez J."/>
            <person name="Henrissat B."/>
            <person name="Kuo A."/>
            <person name="Liang C."/>
            <person name="Lipzen A."/>
            <person name="Lutzoni F."/>
            <person name="Magnuson J."/>
            <person name="Mondo S."/>
            <person name="Nolan M."/>
            <person name="Ohm R."/>
            <person name="Pangilinan J."/>
            <person name="Park H.-J."/>
            <person name="Ramirez L."/>
            <person name="Alfaro M."/>
            <person name="Sun H."/>
            <person name="Tritt A."/>
            <person name="Yoshinaga Y."/>
            <person name="Zwiers L.-H."/>
            <person name="Turgeon B."/>
            <person name="Goodwin S."/>
            <person name="Spatafora J."/>
            <person name="Crous P."/>
            <person name="Grigoriev I."/>
        </authorList>
    </citation>
    <scope>NUCLEOTIDE SEQUENCE</scope>
    <source>
        <strain evidence="6">SCOH1-5</strain>
    </source>
</reference>
<dbReference type="GO" id="GO:0016042">
    <property type="term" value="P:lipid catabolic process"/>
    <property type="evidence" value="ECO:0007669"/>
    <property type="project" value="UniProtKB-KW"/>
</dbReference>
<dbReference type="PANTHER" id="PTHR10272:SF0">
    <property type="entry name" value="PLATELET-ACTIVATING FACTOR ACETYLHYDROLASE"/>
    <property type="match status" value="1"/>
</dbReference>
<keyword evidence="4" id="KW-0443">Lipid metabolism</keyword>
<evidence type="ECO:0000256" key="1">
    <source>
        <dbReference type="ARBA" id="ARBA00013201"/>
    </source>
</evidence>
<organism evidence="6 7">
    <name type="scientific">Cercospora zeae-maydis SCOH1-5</name>
    <dbReference type="NCBI Taxonomy" id="717836"/>
    <lineage>
        <taxon>Eukaryota</taxon>
        <taxon>Fungi</taxon>
        <taxon>Dikarya</taxon>
        <taxon>Ascomycota</taxon>
        <taxon>Pezizomycotina</taxon>
        <taxon>Dothideomycetes</taxon>
        <taxon>Dothideomycetidae</taxon>
        <taxon>Mycosphaerellales</taxon>
        <taxon>Mycosphaerellaceae</taxon>
        <taxon>Cercospora</taxon>
    </lineage>
</organism>
<keyword evidence="3" id="KW-0442">Lipid degradation</keyword>
<dbReference type="Gene3D" id="3.40.50.1820">
    <property type="entry name" value="alpha/beta hydrolase"/>
    <property type="match status" value="1"/>
</dbReference>
<feature type="region of interest" description="Disordered" evidence="5">
    <location>
        <begin position="1"/>
        <end position="35"/>
    </location>
</feature>
<evidence type="ECO:0000313" key="7">
    <source>
        <dbReference type="Proteomes" id="UP000799539"/>
    </source>
</evidence>
<dbReference type="PANTHER" id="PTHR10272">
    <property type="entry name" value="PLATELET-ACTIVATING FACTOR ACETYLHYDROLASE"/>
    <property type="match status" value="1"/>
</dbReference>
<feature type="compositionally biased region" description="Basic residues" evidence="5">
    <location>
        <begin position="21"/>
        <end position="32"/>
    </location>
</feature>
<dbReference type="SUPFAM" id="SSF53474">
    <property type="entry name" value="alpha/beta-Hydrolases"/>
    <property type="match status" value="1"/>
</dbReference>
<dbReference type="EC" id="3.1.1.47" evidence="1"/>
<evidence type="ECO:0000256" key="5">
    <source>
        <dbReference type="SAM" id="MobiDB-lite"/>
    </source>
</evidence>
<dbReference type="GO" id="GO:0003847">
    <property type="term" value="F:1-alkyl-2-acetylglycerophosphocholine esterase activity"/>
    <property type="evidence" value="ECO:0007669"/>
    <property type="project" value="UniProtKB-EC"/>
</dbReference>
<accession>A0A6A6F5V2</accession>
<name>A0A6A6F5V2_9PEZI</name>
<keyword evidence="2" id="KW-0378">Hydrolase</keyword>